<sequence>MARPPLVERVCGLPVRAVDALAAPETMAAVRQALACRATAEALAGPLGDALYRLVPALAPAVRRAALRIRRDSHNLRATPEAVRARVLAHADPATADLLTAFAQAVTGHEEWLAKAAEAAEAELAASVRATLRWLRTPGILEALALAGPLFTAELLAARAPDRDARLVRSAVSYLTRTALKPSPFAGLATVGVPGGRAGRAVSSSRTAALALLRDLAERPDGPSWQPVVRNPSLRVAGGRVRGLLPVYTRAHGVFFRDDELTDCGDADAWARLPAGAVPLRRAAELMDVPLRAARRMIATGLLLPVTPWALADGRHFTALSAALAAHAAGEDLAGAVAGPARLEAELARAPAADRVAGSAACGQALASAFGRPPRWLDAVPLFHEVVAHGSAARGPDERLAQVASTLTPGVRRLALYDRLVEFFLHRHGAGGTAPDLLAFCYDFLTTAGMDPFPADRPSPARHGLGGHGTLGAAMSTVFYQTAGDLLVVNRVHSGFAGLIARWAVVPELHDALAATIAAWLGERHPGCRVYQWSAHADWVDFQRPALRSLPYVSWGAELAGEGVTDLRGFTLRHDPGTGTLQAADHTGHPAALAYLGAIPPALMRGVERVVHTLCDPWTASPPGGDASGHVPRLERDGVVYRRERWRVAPDEIPRPGADLVGFLAEVERWRTGLGLPAEVFLRQRGPRAGVARPEKPQWLGFDHPLAVWTALRQVRGDAAVVELVEALPGRDDHGDEHATEYGVMVRHG</sequence>
<name>A0A7W7D361_9ACTN</name>
<protein>
    <recommendedName>
        <fullName evidence="3">Lantibiotic dehydratase</fullName>
    </recommendedName>
</protein>
<reference evidence="1 2" key="1">
    <citation type="submission" date="2020-08" db="EMBL/GenBank/DDBJ databases">
        <title>Sequencing the genomes of 1000 actinobacteria strains.</title>
        <authorList>
            <person name="Klenk H.-P."/>
        </authorList>
    </citation>
    <scope>NUCLEOTIDE SEQUENCE [LARGE SCALE GENOMIC DNA]</scope>
    <source>
        <strain evidence="1 2">DSM 45784</strain>
    </source>
</reference>
<proteinExistence type="predicted"/>
<keyword evidence="2" id="KW-1185">Reference proteome</keyword>
<evidence type="ECO:0008006" key="3">
    <source>
        <dbReference type="Google" id="ProtNLM"/>
    </source>
</evidence>
<dbReference type="Proteomes" id="UP000542210">
    <property type="component" value="Unassembled WGS sequence"/>
</dbReference>
<dbReference type="EMBL" id="JACHND010000001">
    <property type="protein sequence ID" value="MBB4699480.1"/>
    <property type="molecule type" value="Genomic_DNA"/>
</dbReference>
<evidence type="ECO:0000313" key="2">
    <source>
        <dbReference type="Proteomes" id="UP000542210"/>
    </source>
</evidence>
<evidence type="ECO:0000313" key="1">
    <source>
        <dbReference type="EMBL" id="MBB4699480.1"/>
    </source>
</evidence>
<comment type="caution">
    <text evidence="1">The sequence shown here is derived from an EMBL/GenBank/DDBJ whole genome shotgun (WGS) entry which is preliminary data.</text>
</comment>
<dbReference type="RefSeq" id="WP_184877042.1">
    <property type="nucleotide sequence ID" value="NZ_BOOV01000024.1"/>
</dbReference>
<accession>A0A7W7D361</accession>
<gene>
    <name evidence="1" type="ORF">BJ982_001024</name>
</gene>
<organism evidence="1 2">
    <name type="scientific">Sphaerisporangium siamense</name>
    <dbReference type="NCBI Taxonomy" id="795645"/>
    <lineage>
        <taxon>Bacteria</taxon>
        <taxon>Bacillati</taxon>
        <taxon>Actinomycetota</taxon>
        <taxon>Actinomycetes</taxon>
        <taxon>Streptosporangiales</taxon>
        <taxon>Streptosporangiaceae</taxon>
        <taxon>Sphaerisporangium</taxon>
    </lineage>
</organism>
<dbReference type="AlphaFoldDB" id="A0A7W7D361"/>